<gene>
    <name evidence="5 7" type="primary">tatC</name>
    <name evidence="7" type="ORF">H5P28_10675</name>
</gene>
<dbReference type="Proteomes" id="UP000546464">
    <property type="component" value="Unassembled WGS sequence"/>
</dbReference>
<dbReference type="GO" id="GO:0033281">
    <property type="term" value="C:TAT protein transport complex"/>
    <property type="evidence" value="ECO:0007669"/>
    <property type="project" value="UniProtKB-UniRule"/>
</dbReference>
<feature type="region of interest" description="Disordered" evidence="6">
    <location>
        <begin position="1"/>
        <end position="20"/>
    </location>
</feature>
<comment type="function">
    <text evidence="5">Part of the twin-arginine translocation (Tat) system that transports large folded proteins containing a characteristic twin-arginine motif in their signal peptide across membranes.</text>
</comment>
<feature type="transmembrane region" description="Helical" evidence="5">
    <location>
        <begin position="213"/>
        <end position="229"/>
    </location>
</feature>
<dbReference type="AlphaFoldDB" id="A0A842HGP1"/>
<dbReference type="PANTHER" id="PTHR30371">
    <property type="entry name" value="SEC-INDEPENDENT PROTEIN TRANSLOCASE PROTEIN TATC"/>
    <property type="match status" value="1"/>
</dbReference>
<dbReference type="GO" id="GO:0043953">
    <property type="term" value="P:protein transport by the Tat complex"/>
    <property type="evidence" value="ECO:0007669"/>
    <property type="project" value="UniProtKB-UniRule"/>
</dbReference>
<feature type="transmembrane region" description="Helical" evidence="5">
    <location>
        <begin position="174"/>
        <end position="201"/>
    </location>
</feature>
<feature type="transmembrane region" description="Helical" evidence="5">
    <location>
        <begin position="42"/>
        <end position="65"/>
    </location>
</feature>
<comment type="subcellular location">
    <subcellularLocation>
        <location evidence="5">Cell membrane</location>
        <topology evidence="5">Multi-pass membrane protein</topology>
    </subcellularLocation>
    <subcellularLocation>
        <location evidence="1">Membrane</location>
        <topology evidence="1">Multi-pass membrane protein</topology>
    </subcellularLocation>
</comment>
<dbReference type="GO" id="GO:0065002">
    <property type="term" value="P:intracellular protein transmembrane transport"/>
    <property type="evidence" value="ECO:0007669"/>
    <property type="project" value="TreeGrafter"/>
</dbReference>
<dbReference type="HAMAP" id="MF_00902">
    <property type="entry name" value="TatC"/>
    <property type="match status" value="1"/>
</dbReference>
<keyword evidence="2 5" id="KW-0812">Transmembrane</keyword>
<comment type="subunit">
    <text evidence="5">Forms a complex with TatA.</text>
</comment>
<comment type="caution">
    <text evidence="5">Lacks conserved residue(s) required for the propagation of feature annotation.</text>
</comment>
<dbReference type="PRINTS" id="PR01840">
    <property type="entry name" value="TATCFAMILY"/>
</dbReference>
<organism evidence="7 8">
    <name type="scientific">Ruficoccus amylovorans</name>
    <dbReference type="NCBI Taxonomy" id="1804625"/>
    <lineage>
        <taxon>Bacteria</taxon>
        <taxon>Pseudomonadati</taxon>
        <taxon>Verrucomicrobiota</taxon>
        <taxon>Opitutia</taxon>
        <taxon>Puniceicoccales</taxon>
        <taxon>Cerasicoccaceae</taxon>
        <taxon>Ruficoccus</taxon>
    </lineage>
</organism>
<protein>
    <recommendedName>
        <fullName evidence="5">Sec-independent protein translocase protein TatC</fullName>
    </recommendedName>
</protein>
<evidence type="ECO:0000256" key="4">
    <source>
        <dbReference type="ARBA" id="ARBA00023136"/>
    </source>
</evidence>
<dbReference type="RefSeq" id="WP_185675692.1">
    <property type="nucleotide sequence ID" value="NZ_JACHVB010000034.1"/>
</dbReference>
<evidence type="ECO:0000313" key="7">
    <source>
        <dbReference type="EMBL" id="MBC2594724.1"/>
    </source>
</evidence>
<proteinExistence type="inferred from homology"/>
<dbReference type="GO" id="GO:0009977">
    <property type="term" value="F:proton motive force dependent protein transmembrane transporter activity"/>
    <property type="evidence" value="ECO:0007669"/>
    <property type="project" value="TreeGrafter"/>
</dbReference>
<keyword evidence="5" id="KW-0813">Transport</keyword>
<comment type="similarity">
    <text evidence="5">Belongs to the TatC family.</text>
</comment>
<dbReference type="EMBL" id="JACHVB010000034">
    <property type="protein sequence ID" value="MBC2594724.1"/>
    <property type="molecule type" value="Genomic_DNA"/>
</dbReference>
<evidence type="ECO:0000256" key="2">
    <source>
        <dbReference type="ARBA" id="ARBA00022692"/>
    </source>
</evidence>
<keyword evidence="8" id="KW-1185">Reference proteome</keyword>
<dbReference type="InterPro" id="IPR019820">
    <property type="entry name" value="Sec-indep_translocase_CS"/>
</dbReference>
<name>A0A842HGP1_9BACT</name>
<reference evidence="7 8" key="1">
    <citation type="submission" date="2020-07" db="EMBL/GenBank/DDBJ databases">
        <authorList>
            <person name="Feng X."/>
        </authorList>
    </citation>
    <scope>NUCLEOTIDE SEQUENCE [LARGE SCALE GENOMIC DNA]</scope>
    <source>
        <strain evidence="7 8">JCM31066</strain>
    </source>
</reference>
<feature type="transmembrane region" description="Helical" evidence="5">
    <location>
        <begin position="85"/>
        <end position="109"/>
    </location>
</feature>
<sequence length="273" mass="30198">MMDEPENVNEAAEDSQEREPGTMGLLDHLEELRWAVLRSMSAVLAGVVITAFFFPSFFSVLRYPLDRAIANEPSGLVALTTTSVMGVFMVIIQVCMIGGVALGLPFVLYNFSRFVAPGLTQKEKRVLIPACACTLLLFLFGCLFAYFVVLPTGLEVTLYLNKKLGLGIIWTAQSYYNLVIWLMIGVGLAFEFPLVLVILQYIGVVTPGQLREYRRFSVVGILIAAALITPGGDPITMLMLASVLYLFFESAILVGDRLVKKREAEMAEYLDED</sequence>
<dbReference type="InterPro" id="IPR002033">
    <property type="entry name" value="TatC"/>
</dbReference>
<evidence type="ECO:0000256" key="6">
    <source>
        <dbReference type="SAM" id="MobiDB-lite"/>
    </source>
</evidence>
<evidence type="ECO:0000256" key="3">
    <source>
        <dbReference type="ARBA" id="ARBA00022989"/>
    </source>
</evidence>
<feature type="compositionally biased region" description="Acidic residues" evidence="6">
    <location>
        <begin position="1"/>
        <end position="14"/>
    </location>
</feature>
<accession>A0A842HGP1</accession>
<dbReference type="NCBIfam" id="TIGR00945">
    <property type="entry name" value="tatC"/>
    <property type="match status" value="1"/>
</dbReference>
<comment type="caution">
    <text evidence="7">The sequence shown here is derived from an EMBL/GenBank/DDBJ whole genome shotgun (WGS) entry which is preliminary data.</text>
</comment>
<evidence type="ECO:0000256" key="5">
    <source>
        <dbReference type="HAMAP-Rule" id="MF_00902"/>
    </source>
</evidence>
<keyword evidence="5" id="KW-0811">Translocation</keyword>
<evidence type="ECO:0000313" key="8">
    <source>
        <dbReference type="Proteomes" id="UP000546464"/>
    </source>
</evidence>
<dbReference type="PROSITE" id="PS01218">
    <property type="entry name" value="TATC"/>
    <property type="match status" value="1"/>
</dbReference>
<dbReference type="PANTHER" id="PTHR30371:SF0">
    <property type="entry name" value="SEC-INDEPENDENT PROTEIN TRANSLOCASE PROTEIN TATC, CHLOROPLASTIC-RELATED"/>
    <property type="match status" value="1"/>
</dbReference>
<keyword evidence="5" id="KW-1003">Cell membrane</keyword>
<feature type="transmembrane region" description="Helical" evidence="5">
    <location>
        <begin position="130"/>
        <end position="154"/>
    </location>
</feature>
<evidence type="ECO:0000256" key="1">
    <source>
        <dbReference type="ARBA" id="ARBA00004141"/>
    </source>
</evidence>
<dbReference type="Pfam" id="PF00902">
    <property type="entry name" value="TatC"/>
    <property type="match status" value="1"/>
</dbReference>
<keyword evidence="4 5" id="KW-0472">Membrane</keyword>
<keyword evidence="3 5" id="KW-1133">Transmembrane helix</keyword>
<keyword evidence="5" id="KW-0653">Protein transport</keyword>